<sequence>MDHIRSATPVADDQPMMNVVEHSKHSQCGVDQQKSGGASMTTNIPVWVNSRQRWVTGVGRKTTCDDVIAVLTGGGGDDAKSEAGCYAIMERWRRVERPLDGRSRILRVWEAWGDERGEVRLTLKRVDWEADSGRGSPVASARRRKHRSGKLPWPARHETLHPRRLAQLHRERSSDLHHASSASSKLPETIERLMRLILAQGETIQSQLRRIQDREQQIETLEGETHRARVEKLGSNYLLETYLGASPDDKADDSGVTTDRTPLTSSPSDQKRSGEEDDGNDADDSEDDTKDSGQCLEELQARVELLEKLVKVNKRLEREEECLVRLHIKLKRQQSRAGLRVLPDEEWDEDSYRMRNDLLGELERARREYERRGADLENTALALAETDSLLEARRHYMRRLQAELEASDRESDRLSAEAVTRTEDRAGSSPASQTDTDSTSDTGLSSLHSSSEEGVYVLDTLV</sequence>
<accession>A0ABQ9G4H4</accession>
<dbReference type="CDD" id="cd16123">
    <property type="entry name" value="RA_RASSF7_like"/>
    <property type="match status" value="1"/>
</dbReference>
<feature type="coiled-coil region" evidence="1">
    <location>
        <begin position="204"/>
        <end position="231"/>
    </location>
</feature>
<dbReference type="Proteomes" id="UP001159363">
    <property type="component" value="Chromosome 16"/>
</dbReference>
<feature type="compositionally biased region" description="Low complexity" evidence="2">
    <location>
        <begin position="428"/>
        <end position="449"/>
    </location>
</feature>
<feature type="region of interest" description="Disordered" evidence="2">
    <location>
        <begin position="131"/>
        <end position="159"/>
    </location>
</feature>
<dbReference type="InterPro" id="IPR033593">
    <property type="entry name" value="N-RASSF"/>
</dbReference>
<feature type="region of interest" description="Disordered" evidence="2">
    <location>
        <begin position="244"/>
        <end position="292"/>
    </location>
</feature>
<evidence type="ECO:0008006" key="5">
    <source>
        <dbReference type="Google" id="ProtNLM"/>
    </source>
</evidence>
<feature type="compositionally biased region" description="Polar residues" evidence="2">
    <location>
        <begin position="255"/>
        <end position="268"/>
    </location>
</feature>
<proteinExistence type="predicted"/>
<dbReference type="SUPFAM" id="SSF54236">
    <property type="entry name" value="Ubiquitin-like"/>
    <property type="match status" value="1"/>
</dbReference>
<feature type="coiled-coil region" evidence="1">
    <location>
        <begin position="296"/>
        <end position="333"/>
    </location>
</feature>
<reference evidence="3 4" key="1">
    <citation type="submission" date="2023-02" db="EMBL/GenBank/DDBJ databases">
        <title>LHISI_Scaffold_Assembly.</title>
        <authorList>
            <person name="Stuart O.P."/>
            <person name="Cleave R."/>
            <person name="Magrath M.J.L."/>
            <person name="Mikheyev A.S."/>
        </authorList>
    </citation>
    <scope>NUCLEOTIDE SEQUENCE [LARGE SCALE GENOMIC DNA]</scope>
    <source>
        <strain evidence="3">Daus_M_001</strain>
        <tissue evidence="3">Leg muscle</tissue>
    </source>
</reference>
<evidence type="ECO:0000256" key="1">
    <source>
        <dbReference type="SAM" id="Coils"/>
    </source>
</evidence>
<dbReference type="PANTHER" id="PTHR15286:SF1">
    <property type="entry name" value="FI07216P"/>
    <property type="match status" value="1"/>
</dbReference>
<feature type="region of interest" description="Disordered" evidence="2">
    <location>
        <begin position="404"/>
        <end position="453"/>
    </location>
</feature>
<protein>
    <recommendedName>
        <fullName evidence="5">Ras association domain-containing protein 10</fullName>
    </recommendedName>
</protein>
<comment type="caution">
    <text evidence="3">The sequence shown here is derived from an EMBL/GenBank/DDBJ whole genome shotgun (WGS) entry which is preliminary data.</text>
</comment>
<gene>
    <name evidence="3" type="ORF">PR048_033459</name>
</gene>
<dbReference type="Gene3D" id="3.10.20.90">
    <property type="entry name" value="Phosphatidylinositol 3-kinase Catalytic Subunit, Chain A, domain 1"/>
    <property type="match status" value="1"/>
</dbReference>
<dbReference type="PANTHER" id="PTHR15286">
    <property type="entry name" value="RAS-ASSOCIATING DOMAIN CONTAINING PROTEIN"/>
    <property type="match status" value="1"/>
</dbReference>
<dbReference type="EMBL" id="JARBHB010000017">
    <property type="protein sequence ID" value="KAJ8865936.1"/>
    <property type="molecule type" value="Genomic_DNA"/>
</dbReference>
<keyword evidence="4" id="KW-1185">Reference proteome</keyword>
<dbReference type="InterPro" id="IPR029071">
    <property type="entry name" value="Ubiquitin-like_domsf"/>
</dbReference>
<keyword evidence="1" id="KW-0175">Coiled coil</keyword>
<feature type="compositionally biased region" description="Basic and acidic residues" evidence="2">
    <location>
        <begin position="404"/>
        <end position="426"/>
    </location>
</feature>
<evidence type="ECO:0000256" key="2">
    <source>
        <dbReference type="SAM" id="MobiDB-lite"/>
    </source>
</evidence>
<feature type="compositionally biased region" description="Acidic residues" evidence="2">
    <location>
        <begin position="275"/>
        <end position="289"/>
    </location>
</feature>
<evidence type="ECO:0000313" key="4">
    <source>
        <dbReference type="Proteomes" id="UP001159363"/>
    </source>
</evidence>
<name>A0ABQ9G4H4_9NEOP</name>
<evidence type="ECO:0000313" key="3">
    <source>
        <dbReference type="EMBL" id="KAJ8865936.1"/>
    </source>
</evidence>
<organism evidence="3 4">
    <name type="scientific">Dryococelus australis</name>
    <dbReference type="NCBI Taxonomy" id="614101"/>
    <lineage>
        <taxon>Eukaryota</taxon>
        <taxon>Metazoa</taxon>
        <taxon>Ecdysozoa</taxon>
        <taxon>Arthropoda</taxon>
        <taxon>Hexapoda</taxon>
        <taxon>Insecta</taxon>
        <taxon>Pterygota</taxon>
        <taxon>Neoptera</taxon>
        <taxon>Polyneoptera</taxon>
        <taxon>Phasmatodea</taxon>
        <taxon>Verophasmatodea</taxon>
        <taxon>Anareolatae</taxon>
        <taxon>Phasmatidae</taxon>
        <taxon>Eurycanthinae</taxon>
        <taxon>Dryococelus</taxon>
    </lineage>
</organism>